<dbReference type="AlphaFoldDB" id="A0A6P6RRP7"/>
<evidence type="ECO:0000256" key="1">
    <source>
        <dbReference type="ARBA" id="ARBA00000971"/>
    </source>
</evidence>
<proteinExistence type="predicted"/>
<feature type="region of interest" description="Disordered" evidence="5">
    <location>
        <begin position="180"/>
        <end position="255"/>
    </location>
</feature>
<dbReference type="GO" id="GO:0003755">
    <property type="term" value="F:peptidyl-prolyl cis-trans isomerase activity"/>
    <property type="evidence" value="ECO:0007669"/>
    <property type="project" value="UniProtKB-EC"/>
</dbReference>
<feature type="compositionally biased region" description="Polar residues" evidence="5">
    <location>
        <begin position="181"/>
        <end position="191"/>
    </location>
</feature>
<reference evidence="7" key="1">
    <citation type="submission" date="2025-08" db="UniProtKB">
        <authorList>
            <consortium name="RefSeq"/>
        </authorList>
    </citation>
    <scope>IDENTIFICATION</scope>
</reference>
<evidence type="ECO:0000313" key="7">
    <source>
        <dbReference type="RefSeq" id="XP_026189775.1"/>
    </source>
</evidence>
<dbReference type="Gene3D" id="1.25.40.10">
    <property type="entry name" value="Tetratricopeptide repeat domain"/>
    <property type="match status" value="1"/>
</dbReference>
<protein>
    <recommendedName>
        <fullName evidence="2">peptidylprolyl isomerase</fullName>
        <ecNumber evidence="2">5.2.1.8</ecNumber>
    </recommendedName>
</protein>
<dbReference type="GeneID" id="34619312"/>
<dbReference type="EC" id="5.2.1.8" evidence="2"/>
<comment type="catalytic activity">
    <reaction evidence="1">
        <text>[protein]-peptidylproline (omega=180) = [protein]-peptidylproline (omega=0)</text>
        <dbReference type="Rhea" id="RHEA:16237"/>
        <dbReference type="Rhea" id="RHEA-COMP:10747"/>
        <dbReference type="Rhea" id="RHEA-COMP:10748"/>
        <dbReference type="ChEBI" id="CHEBI:83833"/>
        <dbReference type="ChEBI" id="CHEBI:83834"/>
        <dbReference type="EC" id="5.2.1.8"/>
    </reaction>
</comment>
<dbReference type="RefSeq" id="XP_026189775.1">
    <property type="nucleotide sequence ID" value="XM_026333990.1"/>
</dbReference>
<evidence type="ECO:0000256" key="4">
    <source>
        <dbReference type="ARBA" id="ARBA00023235"/>
    </source>
</evidence>
<organism evidence="6 7">
    <name type="scientific">Cyclospora cayetanensis</name>
    <dbReference type="NCBI Taxonomy" id="88456"/>
    <lineage>
        <taxon>Eukaryota</taxon>
        <taxon>Sar</taxon>
        <taxon>Alveolata</taxon>
        <taxon>Apicomplexa</taxon>
        <taxon>Conoidasida</taxon>
        <taxon>Coccidia</taxon>
        <taxon>Eucoccidiorida</taxon>
        <taxon>Eimeriorina</taxon>
        <taxon>Eimeriidae</taxon>
        <taxon>Cyclospora</taxon>
    </lineage>
</organism>
<keyword evidence="6" id="KW-1185">Reference proteome</keyword>
<name>A0A6P6RRP7_9EIME</name>
<dbReference type="OrthoDB" id="329548at2759"/>
<dbReference type="InterPro" id="IPR011990">
    <property type="entry name" value="TPR-like_helical_dom_sf"/>
</dbReference>
<keyword evidence="4 7" id="KW-0413">Isomerase</keyword>
<dbReference type="InterPro" id="IPR019734">
    <property type="entry name" value="TPR_rpt"/>
</dbReference>
<evidence type="ECO:0000256" key="2">
    <source>
        <dbReference type="ARBA" id="ARBA00013194"/>
    </source>
</evidence>
<accession>A0A6P6RRP7</accession>
<keyword evidence="3" id="KW-0697">Rotamase</keyword>
<evidence type="ECO:0000313" key="6">
    <source>
        <dbReference type="Proteomes" id="UP000515125"/>
    </source>
</evidence>
<dbReference type="InterPro" id="IPR050754">
    <property type="entry name" value="FKBP4/5/8-like"/>
</dbReference>
<feature type="compositionally biased region" description="Basic and acidic residues" evidence="5">
    <location>
        <begin position="230"/>
        <end position="247"/>
    </location>
</feature>
<dbReference type="SMART" id="SM00028">
    <property type="entry name" value="TPR"/>
    <property type="match status" value="3"/>
</dbReference>
<dbReference type="PANTHER" id="PTHR46512:SF9">
    <property type="entry name" value="PEPTIDYLPROLYL ISOMERASE"/>
    <property type="match status" value="1"/>
</dbReference>
<dbReference type="SUPFAM" id="SSF48452">
    <property type="entry name" value="TPR-like"/>
    <property type="match status" value="1"/>
</dbReference>
<dbReference type="Proteomes" id="UP000515125">
    <property type="component" value="Unplaced"/>
</dbReference>
<gene>
    <name evidence="7" type="primary">LOC34619312</name>
</gene>
<evidence type="ECO:0000256" key="3">
    <source>
        <dbReference type="ARBA" id="ARBA00023110"/>
    </source>
</evidence>
<sequence length="347" mass="38488">MHCLTRDLEVPAVPEVLRCTRGGTIVGRSTLEEACGEAMDSQSRGGLLKALQGMNYTEKLHLCKRLKDQGNAHYASGEYAKAIALYEQGLLALDFGTSEEQEADTKHQLLLPLLLNLCACLLKMRSYAKARAVCNVALDVNPHCLKALYRRGLAEKELGELDAATRDFRKVLVACEKHRQSQQMQKAQRTQRMFRPQQGRAVQNAKHALSQRLTGPLPPRERPCSGSGDKPARSDDHSPASLEEHVAAAHSCENSGSEEPWELLARQCRRQVAIVRMQERRYRAACLRMFKAQPAEAQEKRVLPQEQGSSQQEPCTGICFRVECKARETATTQEDVASQGCSSSSSA</sequence>
<dbReference type="PANTHER" id="PTHR46512">
    <property type="entry name" value="PEPTIDYLPROLYL ISOMERASE"/>
    <property type="match status" value="1"/>
</dbReference>
<evidence type="ECO:0000256" key="5">
    <source>
        <dbReference type="SAM" id="MobiDB-lite"/>
    </source>
</evidence>